<dbReference type="PANTHER" id="PTHR23513:SF11">
    <property type="entry name" value="STAPHYLOFERRIN A TRANSPORTER"/>
    <property type="match status" value="1"/>
</dbReference>
<dbReference type="EMBL" id="CP073249">
    <property type="protein sequence ID" value="QUF01481.1"/>
    <property type="molecule type" value="Genomic_DNA"/>
</dbReference>
<dbReference type="InterPro" id="IPR036259">
    <property type="entry name" value="MFS_trans_sf"/>
</dbReference>
<feature type="transmembrane region" description="Helical" evidence="7">
    <location>
        <begin position="153"/>
        <end position="177"/>
    </location>
</feature>
<dbReference type="PANTHER" id="PTHR23513">
    <property type="entry name" value="INTEGRAL MEMBRANE EFFLUX PROTEIN-RELATED"/>
    <property type="match status" value="1"/>
</dbReference>
<feature type="transmembrane region" description="Helical" evidence="7">
    <location>
        <begin position="233"/>
        <end position="256"/>
    </location>
</feature>
<dbReference type="GO" id="GO:0022857">
    <property type="term" value="F:transmembrane transporter activity"/>
    <property type="evidence" value="ECO:0007669"/>
    <property type="project" value="InterPro"/>
</dbReference>
<dbReference type="SUPFAM" id="SSF103473">
    <property type="entry name" value="MFS general substrate transporter"/>
    <property type="match status" value="1"/>
</dbReference>
<evidence type="ECO:0000256" key="5">
    <source>
        <dbReference type="ARBA" id="ARBA00022989"/>
    </source>
</evidence>
<keyword evidence="3" id="KW-1003">Cell membrane</keyword>
<evidence type="ECO:0000256" key="7">
    <source>
        <dbReference type="SAM" id="Phobius"/>
    </source>
</evidence>
<feature type="transmembrane region" description="Helical" evidence="7">
    <location>
        <begin position="355"/>
        <end position="378"/>
    </location>
</feature>
<dbReference type="Pfam" id="PF05977">
    <property type="entry name" value="MFS_3"/>
    <property type="match status" value="1"/>
</dbReference>
<dbReference type="AlphaFoldDB" id="A0AA45L1H9"/>
<dbReference type="InterPro" id="IPR010290">
    <property type="entry name" value="TM_effector"/>
</dbReference>
<evidence type="ECO:0000313" key="10">
    <source>
        <dbReference type="Proteomes" id="UP000677152"/>
    </source>
</evidence>
<dbReference type="Gene3D" id="1.20.1250.20">
    <property type="entry name" value="MFS general substrate transporter like domains"/>
    <property type="match status" value="1"/>
</dbReference>
<proteinExistence type="predicted"/>
<keyword evidence="6 7" id="KW-0472">Membrane</keyword>
<evidence type="ECO:0000256" key="1">
    <source>
        <dbReference type="ARBA" id="ARBA00004651"/>
    </source>
</evidence>
<dbReference type="CDD" id="cd06173">
    <property type="entry name" value="MFS_MefA_like"/>
    <property type="match status" value="1"/>
</dbReference>
<evidence type="ECO:0000313" key="9">
    <source>
        <dbReference type="EMBL" id="QUF01481.1"/>
    </source>
</evidence>
<evidence type="ECO:0000256" key="3">
    <source>
        <dbReference type="ARBA" id="ARBA00022475"/>
    </source>
</evidence>
<evidence type="ECO:0000256" key="6">
    <source>
        <dbReference type="ARBA" id="ARBA00023136"/>
    </source>
</evidence>
<protein>
    <submittedName>
        <fullName evidence="9">MFS transporter</fullName>
    </submittedName>
</protein>
<reference evidence="9" key="1">
    <citation type="submission" date="2021-04" db="EMBL/GenBank/DDBJ databases">
        <title>Genomic sequence of Actinosynnema pretiosum subsp. pretiosum ATCC 31280 (C-14919).</title>
        <authorList>
            <person name="Bai L."/>
            <person name="Wang X."/>
            <person name="Xiao Y."/>
        </authorList>
    </citation>
    <scope>NUCLEOTIDE SEQUENCE</scope>
    <source>
        <strain evidence="9">ATCC 31280</strain>
    </source>
</reference>
<sequence>MTATGAPPAPRRAGAFSSLRLRNYRLYASGQLVSLVGLWMERVAQDWLVLQLSGGDPIALGVATALQFGPVLALSMWAGVLADRLDKRLLLIGLQSGMAVLALVLGLVDLSGVAQLWHVYLLCLAGGVLSAVEAPVRQSFAVEMVGREQVANAVALNSMTFNAARMIGPAVAGGLIVVVGTGWIFLIRAASFAGVLAGLALMRAAELHRGAPVAKARGQLAEGLRYLRGRPDLVAVMLVVFLVGVFGLNFHVSLALLASDTFGGDADAYGLLTTTMAVGTLAGAAMAARRSAPGPRLLVGGAAAFGVLELLSGLMPTMLTAALALIPVGAAMMTFTTTANSTVQLAVAPGMRGRVMGVYMTVFMGSAPLSGLLTGWVADRFDARAPLVLGGAVSVLAALLGALVLARANRMGDTSSQSSEVRLT</sequence>
<keyword evidence="5 7" id="KW-1133">Transmembrane helix</keyword>
<feature type="transmembrane region" description="Helical" evidence="7">
    <location>
        <begin position="60"/>
        <end position="82"/>
    </location>
</feature>
<evidence type="ECO:0000256" key="2">
    <source>
        <dbReference type="ARBA" id="ARBA00022448"/>
    </source>
</evidence>
<gene>
    <name evidence="9" type="ORF">KCV87_18080</name>
</gene>
<keyword evidence="2" id="KW-0813">Transport</keyword>
<organism evidence="9 10">
    <name type="scientific">Actinosynnema pretiosum subsp. pretiosum</name>
    <dbReference type="NCBI Taxonomy" id="103721"/>
    <lineage>
        <taxon>Bacteria</taxon>
        <taxon>Bacillati</taxon>
        <taxon>Actinomycetota</taxon>
        <taxon>Actinomycetes</taxon>
        <taxon>Pseudonocardiales</taxon>
        <taxon>Pseudonocardiaceae</taxon>
        <taxon>Actinosynnema</taxon>
    </lineage>
</organism>
<dbReference type="GO" id="GO:0005886">
    <property type="term" value="C:plasma membrane"/>
    <property type="evidence" value="ECO:0007669"/>
    <property type="project" value="UniProtKB-SubCell"/>
</dbReference>
<evidence type="ECO:0000256" key="4">
    <source>
        <dbReference type="ARBA" id="ARBA00022692"/>
    </source>
</evidence>
<comment type="subcellular location">
    <subcellularLocation>
        <location evidence="1">Cell membrane</location>
        <topology evidence="1">Multi-pass membrane protein</topology>
    </subcellularLocation>
</comment>
<feature type="transmembrane region" description="Helical" evidence="7">
    <location>
        <begin position="321"/>
        <end position="343"/>
    </location>
</feature>
<dbReference type="InterPro" id="IPR020846">
    <property type="entry name" value="MFS_dom"/>
</dbReference>
<feature type="transmembrane region" description="Helical" evidence="7">
    <location>
        <begin position="297"/>
        <end position="315"/>
    </location>
</feature>
<evidence type="ECO:0000259" key="8">
    <source>
        <dbReference type="PROSITE" id="PS50850"/>
    </source>
</evidence>
<keyword evidence="4 7" id="KW-0812">Transmembrane</keyword>
<feature type="transmembrane region" description="Helical" evidence="7">
    <location>
        <begin position="384"/>
        <end position="406"/>
    </location>
</feature>
<feature type="transmembrane region" description="Helical" evidence="7">
    <location>
        <begin position="268"/>
        <end position="288"/>
    </location>
</feature>
<feature type="transmembrane region" description="Helical" evidence="7">
    <location>
        <begin position="24"/>
        <end position="40"/>
    </location>
</feature>
<name>A0AA45L1H9_9PSEU</name>
<accession>A0AA45L1H9</accession>
<feature type="transmembrane region" description="Helical" evidence="7">
    <location>
        <begin position="89"/>
        <end position="108"/>
    </location>
</feature>
<dbReference type="Proteomes" id="UP000677152">
    <property type="component" value="Chromosome"/>
</dbReference>
<feature type="domain" description="Major facilitator superfamily (MFS) profile" evidence="8">
    <location>
        <begin position="186"/>
        <end position="424"/>
    </location>
</feature>
<dbReference type="PROSITE" id="PS50850">
    <property type="entry name" value="MFS"/>
    <property type="match status" value="1"/>
</dbReference>